<dbReference type="GO" id="GO:0097272">
    <property type="term" value="P:ammonium homeostasis"/>
    <property type="evidence" value="ECO:0007669"/>
    <property type="project" value="TreeGrafter"/>
</dbReference>
<dbReference type="InParanoid" id="A0A1E7FS95"/>
<evidence type="ECO:0000313" key="11">
    <source>
        <dbReference type="EMBL" id="OEU21042.1"/>
    </source>
</evidence>
<dbReference type="Proteomes" id="UP000095751">
    <property type="component" value="Unassembled WGS sequence"/>
</dbReference>
<keyword evidence="7" id="KW-0924">Ammonia transport</keyword>
<dbReference type="SUPFAM" id="SSF111352">
    <property type="entry name" value="Ammonium transporter"/>
    <property type="match status" value="1"/>
</dbReference>
<evidence type="ECO:0000256" key="9">
    <source>
        <dbReference type="SAM" id="Phobius"/>
    </source>
</evidence>
<dbReference type="PANTHER" id="PTHR11730:SF6">
    <property type="entry name" value="AMMONIUM TRANSPORTER"/>
    <property type="match status" value="1"/>
</dbReference>
<dbReference type="Pfam" id="PF00909">
    <property type="entry name" value="Ammonium_transp"/>
    <property type="match status" value="1"/>
</dbReference>
<reference evidence="11 12" key="1">
    <citation type="submission" date="2016-09" db="EMBL/GenBank/DDBJ databases">
        <title>Extensive genetic diversity and differential bi-allelic expression allows diatom success in the polar Southern Ocean.</title>
        <authorList>
            <consortium name="DOE Joint Genome Institute"/>
            <person name="Mock T."/>
            <person name="Otillar R.P."/>
            <person name="Strauss J."/>
            <person name="Dupont C."/>
            <person name="Frickenhaus S."/>
            <person name="Maumus F."/>
            <person name="Mcmullan M."/>
            <person name="Sanges R."/>
            <person name="Schmutz J."/>
            <person name="Toseland A."/>
            <person name="Valas R."/>
            <person name="Veluchamy A."/>
            <person name="Ward B.J."/>
            <person name="Allen A."/>
            <person name="Barry K."/>
            <person name="Falciatore A."/>
            <person name="Ferrante M."/>
            <person name="Fortunato A.E."/>
            <person name="Gloeckner G."/>
            <person name="Gruber A."/>
            <person name="Hipkin R."/>
            <person name="Janech M."/>
            <person name="Kroth P."/>
            <person name="Leese F."/>
            <person name="Lindquist E."/>
            <person name="Lyon B.R."/>
            <person name="Martin J."/>
            <person name="Mayer C."/>
            <person name="Parker M."/>
            <person name="Quesneville H."/>
            <person name="Raymond J."/>
            <person name="Uhlig C."/>
            <person name="Valentin K.U."/>
            <person name="Worden A.Z."/>
            <person name="Armbrust E.V."/>
            <person name="Bowler C."/>
            <person name="Green B."/>
            <person name="Moulton V."/>
            <person name="Van Oosterhout C."/>
            <person name="Grigoriev I."/>
        </authorList>
    </citation>
    <scope>NUCLEOTIDE SEQUENCE [LARGE SCALE GENOMIC DNA]</scope>
    <source>
        <strain evidence="11 12">CCMP1102</strain>
    </source>
</reference>
<evidence type="ECO:0000256" key="7">
    <source>
        <dbReference type="ARBA" id="ARBA00023177"/>
    </source>
</evidence>
<dbReference type="InterPro" id="IPR029020">
    <property type="entry name" value="Ammonium/urea_transptr"/>
</dbReference>
<feature type="domain" description="Ammonium transporter AmtB-like" evidence="10">
    <location>
        <begin position="55"/>
        <end position="149"/>
    </location>
</feature>
<feature type="transmembrane region" description="Helical" evidence="9">
    <location>
        <begin position="34"/>
        <end position="54"/>
    </location>
</feature>
<dbReference type="KEGG" id="fcy:FRACYDRAFT_234670"/>
<dbReference type="GO" id="GO:0005886">
    <property type="term" value="C:plasma membrane"/>
    <property type="evidence" value="ECO:0007669"/>
    <property type="project" value="TreeGrafter"/>
</dbReference>
<comment type="similarity">
    <text evidence="2">Belongs to the ammonia transporter channel (TC 1.A.11.2) family.</text>
</comment>
<evidence type="ECO:0000256" key="6">
    <source>
        <dbReference type="ARBA" id="ARBA00023136"/>
    </source>
</evidence>
<keyword evidence="6 9" id="KW-0472">Membrane</keyword>
<dbReference type="Gene3D" id="1.10.3430.10">
    <property type="entry name" value="Ammonium transporter AmtB like domains"/>
    <property type="match status" value="1"/>
</dbReference>
<gene>
    <name evidence="11" type="ORF">FRACYDRAFT_234670</name>
</gene>
<evidence type="ECO:0000256" key="3">
    <source>
        <dbReference type="ARBA" id="ARBA00022448"/>
    </source>
</evidence>
<feature type="region of interest" description="Disordered" evidence="8">
    <location>
        <begin position="147"/>
        <end position="203"/>
    </location>
</feature>
<dbReference type="InterPro" id="IPR024041">
    <property type="entry name" value="NH4_transpt_AmtB-like_dom"/>
</dbReference>
<protein>
    <recommendedName>
        <fullName evidence="10">Ammonium transporter AmtB-like domain-containing protein</fullName>
    </recommendedName>
</protein>
<evidence type="ECO:0000256" key="8">
    <source>
        <dbReference type="SAM" id="MobiDB-lite"/>
    </source>
</evidence>
<evidence type="ECO:0000259" key="10">
    <source>
        <dbReference type="Pfam" id="PF00909"/>
    </source>
</evidence>
<feature type="compositionally biased region" description="Basic and acidic residues" evidence="8">
    <location>
        <begin position="164"/>
        <end position="183"/>
    </location>
</feature>
<evidence type="ECO:0000256" key="4">
    <source>
        <dbReference type="ARBA" id="ARBA00022692"/>
    </source>
</evidence>
<evidence type="ECO:0000313" key="12">
    <source>
        <dbReference type="Proteomes" id="UP000095751"/>
    </source>
</evidence>
<evidence type="ECO:0000256" key="1">
    <source>
        <dbReference type="ARBA" id="ARBA00004141"/>
    </source>
</evidence>
<keyword evidence="12" id="KW-1185">Reference proteome</keyword>
<dbReference type="AlphaFoldDB" id="A0A1E7FS95"/>
<evidence type="ECO:0000256" key="2">
    <source>
        <dbReference type="ARBA" id="ARBA00005887"/>
    </source>
</evidence>
<accession>A0A1E7FS95</accession>
<evidence type="ECO:0000256" key="5">
    <source>
        <dbReference type="ARBA" id="ARBA00022989"/>
    </source>
</evidence>
<proteinExistence type="inferred from homology"/>
<name>A0A1E7FS95_9STRA</name>
<comment type="subcellular location">
    <subcellularLocation>
        <location evidence="1">Membrane</location>
        <topology evidence="1">Multi-pass membrane protein</topology>
    </subcellularLocation>
</comment>
<dbReference type="EMBL" id="KV784354">
    <property type="protein sequence ID" value="OEU21042.1"/>
    <property type="molecule type" value="Genomic_DNA"/>
</dbReference>
<dbReference type="GO" id="GO:0008519">
    <property type="term" value="F:ammonium channel activity"/>
    <property type="evidence" value="ECO:0007669"/>
    <property type="project" value="InterPro"/>
</dbReference>
<organism evidence="11 12">
    <name type="scientific">Fragilariopsis cylindrus CCMP1102</name>
    <dbReference type="NCBI Taxonomy" id="635003"/>
    <lineage>
        <taxon>Eukaryota</taxon>
        <taxon>Sar</taxon>
        <taxon>Stramenopiles</taxon>
        <taxon>Ochrophyta</taxon>
        <taxon>Bacillariophyta</taxon>
        <taxon>Bacillariophyceae</taxon>
        <taxon>Bacillariophycidae</taxon>
        <taxon>Bacillariales</taxon>
        <taxon>Bacillariaceae</taxon>
        <taxon>Fragilariopsis</taxon>
    </lineage>
</organism>
<sequence length="221" mass="24431">MTCATAPETIIILSNKACPILLVNIFSTSIGRTLPGGMIFIFIDILNLLVYYPLAWVMEFKLRIDDPLGAAPLHLGCGTWDDPEHAGIFYRGDSKQLGWQILGVLADFSWKMAACSLMFWTMNYFGIFRVSKEAELMGMDVHHHGGTTYPLGSDNSQHDINTTDENREHKDGIGADRDHKNGQDETEAETAARTSAVESNEQTMNCRHCSSIGITADRGST</sequence>
<dbReference type="PANTHER" id="PTHR11730">
    <property type="entry name" value="AMMONIUM TRANSPORTER"/>
    <property type="match status" value="1"/>
</dbReference>
<keyword evidence="5 9" id="KW-1133">Transmembrane helix</keyword>
<dbReference type="OrthoDB" id="534912at2759"/>
<keyword evidence="4 9" id="KW-0812">Transmembrane</keyword>
<keyword evidence="3" id="KW-0813">Transport</keyword>